<evidence type="ECO:0000256" key="1">
    <source>
        <dbReference type="SAM" id="MobiDB-lite"/>
    </source>
</evidence>
<organism evidence="2">
    <name type="scientific">Anguilla anguilla</name>
    <name type="common">European freshwater eel</name>
    <name type="synonym">Muraena anguilla</name>
    <dbReference type="NCBI Taxonomy" id="7936"/>
    <lineage>
        <taxon>Eukaryota</taxon>
        <taxon>Metazoa</taxon>
        <taxon>Chordata</taxon>
        <taxon>Craniata</taxon>
        <taxon>Vertebrata</taxon>
        <taxon>Euteleostomi</taxon>
        <taxon>Actinopterygii</taxon>
        <taxon>Neopterygii</taxon>
        <taxon>Teleostei</taxon>
        <taxon>Anguilliformes</taxon>
        <taxon>Anguillidae</taxon>
        <taxon>Anguilla</taxon>
    </lineage>
</organism>
<sequence length="27" mass="2899">MWTAGQGKPQPCHSKPHPEALPTELTG</sequence>
<reference evidence="2" key="2">
    <citation type="journal article" date="2015" name="Fish Shellfish Immunol.">
        <title>Early steps in the European eel (Anguilla anguilla)-Vibrio vulnificus interaction in the gills: Role of the RtxA13 toxin.</title>
        <authorList>
            <person name="Callol A."/>
            <person name="Pajuelo D."/>
            <person name="Ebbesson L."/>
            <person name="Teles M."/>
            <person name="MacKenzie S."/>
            <person name="Amaro C."/>
        </authorList>
    </citation>
    <scope>NUCLEOTIDE SEQUENCE</scope>
</reference>
<feature type="region of interest" description="Disordered" evidence="1">
    <location>
        <begin position="1"/>
        <end position="27"/>
    </location>
</feature>
<protein>
    <submittedName>
        <fullName evidence="2">Uncharacterized protein</fullName>
    </submittedName>
</protein>
<evidence type="ECO:0000313" key="2">
    <source>
        <dbReference type="EMBL" id="JAI07213.1"/>
    </source>
</evidence>
<name>A0A0E9XWV8_ANGAN</name>
<accession>A0A0E9XWV8</accession>
<dbReference type="AlphaFoldDB" id="A0A0E9XWV8"/>
<reference evidence="2" key="1">
    <citation type="submission" date="2014-11" db="EMBL/GenBank/DDBJ databases">
        <authorList>
            <person name="Amaro Gonzalez C."/>
        </authorList>
    </citation>
    <scope>NUCLEOTIDE SEQUENCE</scope>
</reference>
<dbReference type="EMBL" id="GBXM01001365">
    <property type="protein sequence ID" value="JAI07213.1"/>
    <property type="molecule type" value="Transcribed_RNA"/>
</dbReference>
<proteinExistence type="predicted"/>